<accession>A0A919GTT1</accession>
<name>A0A919GTT1_9ACTN</name>
<dbReference type="RefSeq" id="WP_267886440.1">
    <property type="nucleotide sequence ID" value="NZ_BNEE01000004.1"/>
</dbReference>
<dbReference type="EMBL" id="BNEE01000004">
    <property type="protein sequence ID" value="GHI83609.1"/>
    <property type="molecule type" value="Genomic_DNA"/>
</dbReference>
<reference evidence="2" key="1">
    <citation type="submission" date="2020-09" db="EMBL/GenBank/DDBJ databases">
        <title>Whole genome shotgun sequence of Streptomyces xanthophaeus NBRC 12829.</title>
        <authorList>
            <person name="Komaki H."/>
            <person name="Tamura T."/>
        </authorList>
    </citation>
    <scope>NUCLEOTIDE SEQUENCE</scope>
    <source>
        <strain evidence="2">NBRC 12829</strain>
    </source>
</reference>
<feature type="chain" id="PRO_5037080041" evidence="1">
    <location>
        <begin position="30"/>
        <end position="40"/>
    </location>
</feature>
<feature type="signal peptide" evidence="1">
    <location>
        <begin position="1"/>
        <end position="29"/>
    </location>
</feature>
<dbReference type="Proteomes" id="UP000600026">
    <property type="component" value="Unassembled WGS sequence"/>
</dbReference>
<comment type="caution">
    <text evidence="2">The sequence shown here is derived from an EMBL/GenBank/DDBJ whole genome shotgun (WGS) entry which is preliminary data.</text>
</comment>
<evidence type="ECO:0000313" key="3">
    <source>
        <dbReference type="Proteomes" id="UP000600026"/>
    </source>
</evidence>
<keyword evidence="3" id="KW-1185">Reference proteome</keyword>
<organism evidence="2 3">
    <name type="scientific">Streptomyces xanthophaeus</name>
    <dbReference type="NCBI Taxonomy" id="67385"/>
    <lineage>
        <taxon>Bacteria</taxon>
        <taxon>Bacillati</taxon>
        <taxon>Actinomycetota</taxon>
        <taxon>Actinomycetes</taxon>
        <taxon>Kitasatosporales</taxon>
        <taxon>Streptomycetaceae</taxon>
        <taxon>Streptomyces</taxon>
    </lineage>
</organism>
<dbReference type="GeneID" id="96801665"/>
<evidence type="ECO:0000256" key="1">
    <source>
        <dbReference type="SAM" id="SignalP"/>
    </source>
</evidence>
<evidence type="ECO:0000313" key="2">
    <source>
        <dbReference type="EMBL" id="GHI83609.1"/>
    </source>
</evidence>
<gene>
    <name evidence="2" type="ORF">Sxan_09730</name>
</gene>
<sequence length="40" mass="4077">MNRKRTAAVVSVLLAFAVTVLGAGAQAHAAAGEKKVEVIK</sequence>
<proteinExistence type="predicted"/>
<protein>
    <submittedName>
        <fullName evidence="2">Uncharacterized protein</fullName>
    </submittedName>
</protein>
<keyword evidence="1" id="KW-0732">Signal</keyword>
<dbReference type="AlphaFoldDB" id="A0A919GTT1"/>